<comment type="caution">
    <text evidence="1">Lacks conserved residue(s) required for the propagation of feature annotation.</text>
</comment>
<dbReference type="Proteomes" id="UP000005237">
    <property type="component" value="Unassembled WGS sequence"/>
</dbReference>
<proteinExistence type="predicted"/>
<sequence length="297" mass="33453">MGMTHAMPIFMYSSHCTDSLCNGHGKCREYYSGEPIQFHECICDLFHTGQDCSIDLGVPYEACLLGGLIFGGLLLFWVYASGKFGKSKIHTPKYRHRFVDFLRQKQTNEKHELRRANVNEAKKLPLSAQQSFNANSEYDNLTTAVARPEDSNAKGSGPVSKGPESIDRTPAGPLKTPASKNTVTPKDVRSNENAKTPEEVDKTDEKSVGSMSRDSENSLPESLPPDAPEDVKKAMEKRKEKKEESVRRKKSKDNMKKLKVSAENDKKKSERKKKSEKKKLEEKKVVEEKKTPKKTKD</sequence>
<dbReference type="PROSITE" id="PS50026">
    <property type="entry name" value="EGF_3"/>
    <property type="match status" value="1"/>
</dbReference>
<dbReference type="AlphaFoldDB" id="A0A8R1DM30"/>
<dbReference type="InterPro" id="IPR000742">
    <property type="entry name" value="EGF"/>
</dbReference>
<dbReference type="EnsemblMetazoa" id="CJA06528.1">
    <property type="protein sequence ID" value="CJA06528.1"/>
    <property type="gene ID" value="WBGene00125732"/>
</dbReference>
<feature type="region of interest" description="Disordered" evidence="2">
    <location>
        <begin position="145"/>
        <end position="297"/>
    </location>
</feature>
<keyword evidence="3" id="KW-1133">Transmembrane helix</keyword>
<accession>A0A8R1DM30</accession>
<evidence type="ECO:0000256" key="1">
    <source>
        <dbReference type="PROSITE-ProRule" id="PRU00076"/>
    </source>
</evidence>
<keyword evidence="3" id="KW-0472">Membrane</keyword>
<reference evidence="5" key="2">
    <citation type="submission" date="2022-06" db="UniProtKB">
        <authorList>
            <consortium name="EnsemblMetazoa"/>
        </authorList>
    </citation>
    <scope>IDENTIFICATION</scope>
    <source>
        <strain evidence="5">DF5081</strain>
    </source>
</reference>
<dbReference type="PROSITE" id="PS00022">
    <property type="entry name" value="EGF_1"/>
    <property type="match status" value="1"/>
</dbReference>
<evidence type="ECO:0000259" key="4">
    <source>
        <dbReference type="PROSITE" id="PS50026"/>
    </source>
</evidence>
<reference evidence="6" key="1">
    <citation type="submission" date="2010-08" db="EMBL/GenBank/DDBJ databases">
        <authorList>
            <consortium name="Caenorhabditis japonica Sequencing Consortium"/>
            <person name="Wilson R.K."/>
        </authorList>
    </citation>
    <scope>NUCLEOTIDE SEQUENCE [LARGE SCALE GENOMIC DNA]</scope>
    <source>
        <strain evidence="6">DF5081</strain>
    </source>
</reference>
<protein>
    <submittedName>
        <fullName evidence="5">EGF-like domain-containing protein</fullName>
    </submittedName>
</protein>
<organism evidence="5 6">
    <name type="scientific">Caenorhabditis japonica</name>
    <dbReference type="NCBI Taxonomy" id="281687"/>
    <lineage>
        <taxon>Eukaryota</taxon>
        <taxon>Metazoa</taxon>
        <taxon>Ecdysozoa</taxon>
        <taxon>Nematoda</taxon>
        <taxon>Chromadorea</taxon>
        <taxon>Rhabditida</taxon>
        <taxon>Rhabditina</taxon>
        <taxon>Rhabditomorpha</taxon>
        <taxon>Rhabditoidea</taxon>
        <taxon>Rhabditidae</taxon>
        <taxon>Peloderinae</taxon>
        <taxon>Caenorhabditis</taxon>
    </lineage>
</organism>
<evidence type="ECO:0000256" key="2">
    <source>
        <dbReference type="SAM" id="MobiDB-lite"/>
    </source>
</evidence>
<keyword evidence="6" id="KW-1185">Reference proteome</keyword>
<evidence type="ECO:0000313" key="6">
    <source>
        <dbReference type="Proteomes" id="UP000005237"/>
    </source>
</evidence>
<feature type="domain" description="EGF-like" evidence="4">
    <location>
        <begin position="12"/>
        <end position="53"/>
    </location>
</feature>
<feature type="compositionally biased region" description="Basic and acidic residues" evidence="2">
    <location>
        <begin position="186"/>
        <end position="207"/>
    </location>
</feature>
<keyword evidence="3" id="KW-0812">Transmembrane</keyword>
<evidence type="ECO:0000256" key="3">
    <source>
        <dbReference type="SAM" id="Phobius"/>
    </source>
</evidence>
<feature type="disulfide bond" evidence="1">
    <location>
        <begin position="43"/>
        <end position="52"/>
    </location>
</feature>
<feature type="transmembrane region" description="Helical" evidence="3">
    <location>
        <begin position="58"/>
        <end position="80"/>
    </location>
</feature>
<keyword evidence="1" id="KW-1015">Disulfide bond</keyword>
<feature type="compositionally biased region" description="Basic and acidic residues" evidence="2">
    <location>
        <begin position="278"/>
        <end position="290"/>
    </location>
</feature>
<name>A0A8R1DM30_CAEJA</name>
<keyword evidence="1" id="KW-0245">EGF-like domain</keyword>
<feature type="compositionally biased region" description="Basic and acidic residues" evidence="2">
    <location>
        <begin position="229"/>
        <end position="268"/>
    </location>
</feature>
<feature type="compositionally biased region" description="Polar residues" evidence="2">
    <location>
        <begin position="209"/>
        <end position="220"/>
    </location>
</feature>
<evidence type="ECO:0000313" key="5">
    <source>
        <dbReference type="EnsemblMetazoa" id="CJA06528.1"/>
    </source>
</evidence>